<sequence length="339" mass="38516">MQKLLFLCAGILLYACNAGSKISYTDYHFKAVDGTPDYSNLDYWAAHPWKKDPSDSLPKALRKNYHPDSTVDVFFLHPTSYTQRSKPFGMNAPVDDSALNHKTDYSSILYQASIFNEAGRLFAPRYRQANYFAYFPGDSAASIAAFDKAYQDIKTAFEYYLSHYNNERPFIIAAHSQGTTHAKRLIKECIEGKPLQNRMVVAYLVGMPVEPGYFASILPCTSPQQTGCICSWRTFKEGHTDSFINKEPYTAIVTNPLTWDSSQVSAPREKNPGSVLLKFDRLQSKVAGASVHNGVLWTEPHFLGASFIKNPNYHIADYNFYYLSVRNNVRQRIDAFRKR</sequence>
<dbReference type="AlphaFoldDB" id="A0A931E3L0"/>
<dbReference type="InterPro" id="IPR021440">
    <property type="entry name" value="DUF3089"/>
</dbReference>
<dbReference type="RefSeq" id="WP_196989547.1">
    <property type="nucleotide sequence ID" value="NZ_JADWYR010000001.1"/>
</dbReference>
<evidence type="ECO:0000313" key="2">
    <source>
        <dbReference type="EMBL" id="MBG9375497.1"/>
    </source>
</evidence>
<keyword evidence="3" id="KW-1185">Reference proteome</keyword>
<accession>A0A931E3L0</accession>
<evidence type="ECO:0000256" key="1">
    <source>
        <dbReference type="SAM" id="SignalP"/>
    </source>
</evidence>
<organism evidence="2 3">
    <name type="scientific">Panacibacter microcysteis</name>
    <dbReference type="NCBI Taxonomy" id="2793269"/>
    <lineage>
        <taxon>Bacteria</taxon>
        <taxon>Pseudomonadati</taxon>
        <taxon>Bacteroidota</taxon>
        <taxon>Chitinophagia</taxon>
        <taxon>Chitinophagales</taxon>
        <taxon>Chitinophagaceae</taxon>
        <taxon>Panacibacter</taxon>
    </lineage>
</organism>
<feature type="signal peptide" evidence="1">
    <location>
        <begin position="1"/>
        <end position="20"/>
    </location>
</feature>
<dbReference type="PROSITE" id="PS51257">
    <property type="entry name" value="PROKAR_LIPOPROTEIN"/>
    <property type="match status" value="1"/>
</dbReference>
<protein>
    <submittedName>
        <fullName evidence="2">DUF3089 domain-containing protein</fullName>
    </submittedName>
</protein>
<dbReference type="Pfam" id="PF11288">
    <property type="entry name" value="DUF3089"/>
    <property type="match status" value="1"/>
</dbReference>
<feature type="chain" id="PRO_5037794976" evidence="1">
    <location>
        <begin position="21"/>
        <end position="339"/>
    </location>
</feature>
<dbReference type="Proteomes" id="UP000628448">
    <property type="component" value="Unassembled WGS sequence"/>
</dbReference>
<comment type="caution">
    <text evidence="2">The sequence shown here is derived from an EMBL/GenBank/DDBJ whole genome shotgun (WGS) entry which is preliminary data.</text>
</comment>
<name>A0A931E3L0_9BACT</name>
<keyword evidence="1" id="KW-0732">Signal</keyword>
<proteinExistence type="predicted"/>
<dbReference type="EMBL" id="JADWYR010000001">
    <property type="protein sequence ID" value="MBG9375497.1"/>
    <property type="molecule type" value="Genomic_DNA"/>
</dbReference>
<reference evidence="2" key="1">
    <citation type="submission" date="2020-11" db="EMBL/GenBank/DDBJ databases">
        <title>Bacterial whole genome sequence for Panacibacter sp. DH6.</title>
        <authorList>
            <person name="Le V."/>
            <person name="Ko S."/>
            <person name="Ahn C.-Y."/>
            <person name="Oh H.-M."/>
        </authorList>
    </citation>
    <scope>NUCLEOTIDE SEQUENCE</scope>
    <source>
        <strain evidence="2">DH6</strain>
    </source>
</reference>
<evidence type="ECO:0000313" key="3">
    <source>
        <dbReference type="Proteomes" id="UP000628448"/>
    </source>
</evidence>
<gene>
    <name evidence="2" type="ORF">I5907_04585</name>
</gene>